<dbReference type="WBParaSite" id="nRc.2.0.1.t02965-RA">
    <property type="protein sequence ID" value="nRc.2.0.1.t02965-RA"/>
    <property type="gene ID" value="nRc.2.0.1.g02965"/>
</dbReference>
<dbReference type="AlphaFoldDB" id="A0A915HN91"/>
<dbReference type="PROSITE" id="PS50294">
    <property type="entry name" value="WD_REPEATS_REGION"/>
    <property type="match status" value="1"/>
</dbReference>
<dbReference type="GO" id="GO:0003682">
    <property type="term" value="F:chromatin binding"/>
    <property type="evidence" value="ECO:0007669"/>
    <property type="project" value="TreeGrafter"/>
</dbReference>
<dbReference type="PANTHER" id="PTHR19861">
    <property type="entry name" value="WD40 REPEAT PROTEIN SWD2"/>
    <property type="match status" value="1"/>
</dbReference>
<proteinExistence type="inferred from homology"/>
<dbReference type="InterPro" id="IPR015943">
    <property type="entry name" value="WD40/YVTN_repeat-like_dom_sf"/>
</dbReference>
<feature type="repeat" description="WD" evidence="6">
    <location>
        <begin position="109"/>
        <end position="149"/>
    </location>
</feature>
<dbReference type="Pfam" id="PF00400">
    <property type="entry name" value="WD40"/>
    <property type="match status" value="2"/>
</dbReference>
<dbReference type="PANTHER" id="PTHR19861:SF0">
    <property type="entry name" value="WD REPEAT-CONTAINING PROTEIN 82"/>
    <property type="match status" value="1"/>
</dbReference>
<evidence type="ECO:0000256" key="3">
    <source>
        <dbReference type="ARBA" id="ARBA00022574"/>
    </source>
</evidence>
<dbReference type="PROSITE" id="PS50082">
    <property type="entry name" value="WD_REPEATS_2"/>
    <property type="match status" value="1"/>
</dbReference>
<comment type="similarity">
    <text evidence="2">Belongs to the WD repeat SWD2 family.</text>
</comment>
<organism evidence="7 8">
    <name type="scientific">Romanomermis culicivorax</name>
    <name type="common">Nematode worm</name>
    <dbReference type="NCBI Taxonomy" id="13658"/>
    <lineage>
        <taxon>Eukaryota</taxon>
        <taxon>Metazoa</taxon>
        <taxon>Ecdysozoa</taxon>
        <taxon>Nematoda</taxon>
        <taxon>Enoplea</taxon>
        <taxon>Dorylaimia</taxon>
        <taxon>Mermithida</taxon>
        <taxon>Mermithoidea</taxon>
        <taxon>Mermithidae</taxon>
        <taxon>Romanomermis</taxon>
    </lineage>
</organism>
<dbReference type="InterPro" id="IPR036322">
    <property type="entry name" value="WD40_repeat_dom_sf"/>
</dbReference>
<dbReference type="GO" id="GO:0048188">
    <property type="term" value="C:Set1C/COMPASS complex"/>
    <property type="evidence" value="ECO:0007669"/>
    <property type="project" value="TreeGrafter"/>
</dbReference>
<keyword evidence="5" id="KW-0539">Nucleus</keyword>
<evidence type="ECO:0000313" key="8">
    <source>
        <dbReference type="WBParaSite" id="nRc.2.0.1.t02965-RA"/>
    </source>
</evidence>
<evidence type="ECO:0000256" key="4">
    <source>
        <dbReference type="ARBA" id="ARBA00022737"/>
    </source>
</evidence>
<name>A0A915HN91_ROMCU</name>
<evidence type="ECO:0000256" key="1">
    <source>
        <dbReference type="ARBA" id="ARBA00004123"/>
    </source>
</evidence>
<sequence length="149" mass="17219">MYNFSSKMKLDDSVIRRFSTAKCFKDFQFQINSLDFTSDGLCLISSDDECIGIYDCTTGTRKRQLFSKKYGASLIKFAHQPDTAIHASTKIDDTIRYLNLPDNRYIHYFGGHTKKVTQLAVPTTEENWFVSGSLDRTVRVWDFRSQNCQ</sequence>
<keyword evidence="3 6" id="KW-0853">WD repeat</keyword>
<comment type="subcellular location">
    <subcellularLocation>
        <location evidence="1">Nucleus</location>
    </subcellularLocation>
</comment>
<keyword evidence="7" id="KW-1185">Reference proteome</keyword>
<dbReference type="SUPFAM" id="SSF50978">
    <property type="entry name" value="WD40 repeat-like"/>
    <property type="match status" value="1"/>
</dbReference>
<evidence type="ECO:0000256" key="2">
    <source>
        <dbReference type="ARBA" id="ARBA00005616"/>
    </source>
</evidence>
<keyword evidence="4" id="KW-0677">Repeat</keyword>
<reference evidence="8" key="1">
    <citation type="submission" date="2022-11" db="UniProtKB">
        <authorList>
            <consortium name="WormBaseParasite"/>
        </authorList>
    </citation>
    <scope>IDENTIFICATION</scope>
</reference>
<evidence type="ECO:0000256" key="5">
    <source>
        <dbReference type="ARBA" id="ARBA00023242"/>
    </source>
</evidence>
<dbReference type="InterPro" id="IPR001680">
    <property type="entry name" value="WD40_rpt"/>
</dbReference>
<dbReference type="Proteomes" id="UP000887565">
    <property type="component" value="Unplaced"/>
</dbReference>
<dbReference type="SMART" id="SM00320">
    <property type="entry name" value="WD40"/>
    <property type="match status" value="2"/>
</dbReference>
<evidence type="ECO:0000313" key="7">
    <source>
        <dbReference type="Proteomes" id="UP000887565"/>
    </source>
</evidence>
<accession>A0A915HN91</accession>
<protein>
    <submittedName>
        <fullName evidence="8">Uncharacterized protein</fullName>
    </submittedName>
</protein>
<dbReference type="Gene3D" id="2.130.10.10">
    <property type="entry name" value="YVTN repeat-like/Quinoprotein amine dehydrogenase"/>
    <property type="match status" value="1"/>
</dbReference>
<dbReference type="InterPro" id="IPR037867">
    <property type="entry name" value="Swd2/WDR82"/>
</dbReference>
<evidence type="ECO:0000256" key="6">
    <source>
        <dbReference type="PROSITE-ProRule" id="PRU00221"/>
    </source>
</evidence>
<dbReference type="GO" id="GO:0016070">
    <property type="term" value="P:RNA metabolic process"/>
    <property type="evidence" value="ECO:0007669"/>
    <property type="project" value="UniProtKB-ARBA"/>
</dbReference>